<keyword evidence="6" id="KW-0206">Cytoskeleton</keyword>
<dbReference type="GO" id="GO:0005874">
    <property type="term" value="C:microtubule"/>
    <property type="evidence" value="ECO:0007669"/>
    <property type="project" value="UniProtKB-KW"/>
</dbReference>
<dbReference type="GO" id="GO:0048487">
    <property type="term" value="F:beta-tubulin binding"/>
    <property type="evidence" value="ECO:0007669"/>
    <property type="project" value="InterPro"/>
</dbReference>
<dbReference type="Gene3D" id="1.20.58.90">
    <property type="match status" value="1"/>
</dbReference>
<dbReference type="GO" id="GO:0007021">
    <property type="term" value="P:tubulin complex assembly"/>
    <property type="evidence" value="ECO:0007669"/>
    <property type="project" value="UniProtKB-UniRule"/>
</dbReference>
<keyword evidence="7" id="KW-0175">Coiled coil</keyword>
<accession>G1SGU9</accession>
<dbReference type="GeneTree" id="ENSGT00390000009710"/>
<dbReference type="Bgee" id="ENSOCUG00000002122">
    <property type="expression patterns" value="Expressed in aorta and 15 other cell types or tissues"/>
</dbReference>
<dbReference type="SUPFAM" id="SSF46988">
    <property type="entry name" value="Tubulin chaperone cofactor A"/>
    <property type="match status" value="1"/>
</dbReference>
<evidence type="ECO:0000256" key="4">
    <source>
        <dbReference type="ARBA" id="ARBA00023186"/>
    </source>
</evidence>
<reference evidence="9 10" key="1">
    <citation type="journal article" date="2011" name="Nature">
        <title>A high-resolution map of human evolutionary constraint using 29 mammals.</title>
        <authorList>
            <person name="Lindblad-Toh K."/>
            <person name="Garber M."/>
            <person name="Zuk O."/>
            <person name="Lin M.F."/>
            <person name="Parker B.J."/>
            <person name="Washietl S."/>
            <person name="Kheradpour P."/>
            <person name="Ernst J."/>
            <person name="Jordan G."/>
            <person name="Mauceli E."/>
            <person name="Ward L.D."/>
            <person name="Lowe C.B."/>
            <person name="Holloway A.K."/>
            <person name="Clamp M."/>
            <person name="Gnerre S."/>
            <person name="Alfoldi J."/>
            <person name="Beal K."/>
            <person name="Chang J."/>
            <person name="Clawson H."/>
            <person name="Cuff J."/>
            <person name="Di Palma F."/>
            <person name="Fitzgerald S."/>
            <person name="Flicek P."/>
            <person name="Guttman M."/>
            <person name="Hubisz M.J."/>
            <person name="Jaffe D.B."/>
            <person name="Jungreis I."/>
            <person name="Kent W.J."/>
            <person name="Kostka D."/>
            <person name="Lara M."/>
            <person name="Martins A.L."/>
            <person name="Massingham T."/>
            <person name="Moltke I."/>
            <person name="Raney B.J."/>
            <person name="Rasmussen M.D."/>
            <person name="Robinson J."/>
            <person name="Stark A."/>
            <person name="Vilella A.J."/>
            <person name="Wen J."/>
            <person name="Xie X."/>
            <person name="Zody M.C."/>
            <person name="Baldwin J."/>
            <person name="Bloom T."/>
            <person name="Chin C.W."/>
            <person name="Heiman D."/>
            <person name="Nicol R."/>
            <person name="Nusbaum C."/>
            <person name="Young S."/>
            <person name="Wilkinson J."/>
            <person name="Worley K.C."/>
            <person name="Kovar C.L."/>
            <person name="Muzny D.M."/>
            <person name="Gibbs R.A."/>
            <person name="Cree A."/>
            <person name="Dihn H.H."/>
            <person name="Fowler G."/>
            <person name="Jhangiani S."/>
            <person name="Joshi V."/>
            <person name="Lee S."/>
            <person name="Lewis L.R."/>
            <person name="Nazareth L.V."/>
            <person name="Okwuonu G."/>
            <person name="Santibanez J."/>
            <person name="Warren W.C."/>
            <person name="Mardis E.R."/>
            <person name="Weinstock G.M."/>
            <person name="Wilson R.K."/>
            <person name="Delehaunty K."/>
            <person name="Dooling D."/>
            <person name="Fronik C."/>
            <person name="Fulton L."/>
            <person name="Fulton B."/>
            <person name="Graves T."/>
            <person name="Minx P."/>
            <person name="Sodergren E."/>
            <person name="Birney E."/>
            <person name="Margulies E.H."/>
            <person name="Herrero J."/>
            <person name="Green E.D."/>
            <person name="Haussler D."/>
            <person name="Siepel A."/>
            <person name="Goldman N."/>
            <person name="Pollard K.S."/>
            <person name="Pedersen J.S."/>
            <person name="Lander E.S."/>
            <person name="Kellis M."/>
        </authorList>
    </citation>
    <scope>NUCLEOTIDE SEQUENCE [LARGE SCALE GENOMIC DNA]</scope>
    <source>
        <strain evidence="10">Thorbecke</strain>
    </source>
</reference>
<evidence type="ECO:0000313" key="10">
    <source>
        <dbReference type="Proteomes" id="UP000001811"/>
    </source>
</evidence>
<evidence type="ECO:0000256" key="7">
    <source>
        <dbReference type="SAM" id="Coils"/>
    </source>
</evidence>
<dbReference type="STRING" id="9986.ENSOCUP00000001827"/>
<reference evidence="9" key="3">
    <citation type="submission" date="2025-09" db="UniProtKB">
        <authorList>
            <consortium name="Ensembl"/>
        </authorList>
    </citation>
    <scope>IDENTIFICATION</scope>
    <source>
        <strain evidence="9">Thorbecke</strain>
    </source>
</reference>
<evidence type="ECO:0000256" key="8">
    <source>
        <dbReference type="SAM" id="MobiDB-lite"/>
    </source>
</evidence>
<comment type="subunit">
    <text evidence="5 6">Supercomplex made of cofactors A to E. Cofactors A and D function by capturing and stabilizing tubulin in a quasi-native conformation. Cofactor E binds to the cofactor D-tubulin complex; interaction with cofactor C then causes the release of tubulin polypeptides that are committed to the native state.</text>
</comment>
<dbReference type="GO" id="GO:0005829">
    <property type="term" value="C:cytosol"/>
    <property type="evidence" value="ECO:0007669"/>
    <property type="project" value="TreeGrafter"/>
</dbReference>
<keyword evidence="10" id="KW-1185">Reference proteome</keyword>
<sequence>MRCKWEDYHHYGVIPHEMGASLLVLFTRCASGLQPANVLPWPAAGRGPGGGHRTSLGFRGGTRSRPSERLVKEKVMYEKEAKQQEEKIEKMRAEDGENYAIKKQAEILQESRMMIPDCQRRLEAACTDLQQILESEKDLEEAEEYKEARLVLDSVKLEA</sequence>
<evidence type="ECO:0000313" key="9">
    <source>
        <dbReference type="Ensembl" id="ENSOCUP00000001827.3"/>
    </source>
</evidence>
<evidence type="ECO:0000256" key="1">
    <source>
        <dbReference type="ARBA" id="ARBA00003046"/>
    </source>
</evidence>
<name>G1SGU9_RABIT</name>
<evidence type="ECO:0000256" key="6">
    <source>
        <dbReference type="RuleBase" id="RU364030"/>
    </source>
</evidence>
<comment type="subcellular location">
    <subcellularLocation>
        <location evidence="6">Cytoplasm</location>
        <location evidence="6">Cytoskeleton</location>
    </subcellularLocation>
</comment>
<dbReference type="SMR" id="G1SGU9"/>
<proteinExistence type="inferred from homology"/>
<dbReference type="PANTHER" id="PTHR21500:SF0">
    <property type="entry name" value="TUBULIN-SPECIFIC CHAPERONE A"/>
    <property type="match status" value="1"/>
</dbReference>
<evidence type="ECO:0000256" key="5">
    <source>
        <dbReference type="ARBA" id="ARBA00026055"/>
    </source>
</evidence>
<feature type="region of interest" description="Disordered" evidence="8">
    <location>
        <begin position="41"/>
        <end position="65"/>
    </location>
</feature>
<organism evidence="9 10">
    <name type="scientific">Oryctolagus cuniculus</name>
    <name type="common">Rabbit</name>
    <dbReference type="NCBI Taxonomy" id="9986"/>
    <lineage>
        <taxon>Eukaryota</taxon>
        <taxon>Metazoa</taxon>
        <taxon>Chordata</taxon>
        <taxon>Craniata</taxon>
        <taxon>Vertebrata</taxon>
        <taxon>Euteleostomi</taxon>
        <taxon>Mammalia</taxon>
        <taxon>Eutheria</taxon>
        <taxon>Euarchontoglires</taxon>
        <taxon>Glires</taxon>
        <taxon>Lagomorpha</taxon>
        <taxon>Leporidae</taxon>
        <taxon>Oryctolagus</taxon>
    </lineage>
</organism>
<comment type="function">
    <text evidence="1">Tubulin-folding protein; involved in the early step of the tubulin folding pathway.</text>
</comment>
<keyword evidence="6" id="KW-0963">Cytoplasm</keyword>
<dbReference type="GO" id="GO:0007023">
    <property type="term" value="P:post-chaperonin tubulin folding pathway"/>
    <property type="evidence" value="ECO:0007669"/>
    <property type="project" value="UniProtKB-UniRule"/>
</dbReference>
<dbReference type="Ensembl" id="ENSOCUT00000002119.3">
    <property type="protein sequence ID" value="ENSOCUP00000001827.3"/>
    <property type="gene ID" value="ENSOCUG00000002122.3"/>
</dbReference>
<dbReference type="Proteomes" id="UP000001811">
    <property type="component" value="Unplaced"/>
</dbReference>
<feature type="coiled-coil region" evidence="7">
    <location>
        <begin position="67"/>
        <end position="94"/>
    </location>
</feature>
<protein>
    <recommendedName>
        <fullName evidence="3 6">Tubulin-specific chaperone A</fullName>
    </recommendedName>
</protein>
<dbReference type="FunFam" id="1.20.58.90:FF:000008">
    <property type="entry name" value="Tubulin-specific chaperone A"/>
    <property type="match status" value="1"/>
</dbReference>
<dbReference type="InterPro" id="IPR036126">
    <property type="entry name" value="TBCA_sf"/>
</dbReference>
<dbReference type="InParanoid" id="G1SGU9"/>
<keyword evidence="4 6" id="KW-0143">Chaperone</keyword>
<dbReference type="HOGENOM" id="CLU_130569_1_1_1"/>
<dbReference type="AlphaFoldDB" id="G1SGU9"/>
<comment type="similarity">
    <text evidence="2 6">Belongs to the TBCA family.</text>
</comment>
<keyword evidence="6" id="KW-0493">Microtubule</keyword>
<dbReference type="PANTHER" id="PTHR21500">
    <property type="entry name" value="TUBULIN-SPECIFIC CHAPERONE A"/>
    <property type="match status" value="1"/>
</dbReference>
<dbReference type="eggNOG" id="KOG3470">
    <property type="taxonomic scope" value="Eukaryota"/>
</dbReference>
<dbReference type="PaxDb" id="9986-ENSOCUP00000001827"/>
<dbReference type="Pfam" id="PF02970">
    <property type="entry name" value="TBCA"/>
    <property type="match status" value="1"/>
</dbReference>
<reference evidence="9" key="2">
    <citation type="submission" date="2025-08" db="UniProtKB">
        <authorList>
            <consortium name="Ensembl"/>
        </authorList>
    </citation>
    <scope>IDENTIFICATION</scope>
    <source>
        <strain evidence="9">Thorbecke</strain>
    </source>
</reference>
<evidence type="ECO:0000256" key="2">
    <source>
        <dbReference type="ARBA" id="ARBA00006806"/>
    </source>
</evidence>
<evidence type="ECO:0000256" key="3">
    <source>
        <dbReference type="ARBA" id="ARBA00015002"/>
    </source>
</evidence>
<dbReference type="InterPro" id="IPR004226">
    <property type="entry name" value="TBCA"/>
</dbReference>